<evidence type="ECO:0000256" key="7">
    <source>
        <dbReference type="SAM" id="MobiDB-lite"/>
    </source>
</evidence>
<evidence type="ECO:0000256" key="4">
    <source>
        <dbReference type="ARBA" id="ARBA00022840"/>
    </source>
</evidence>
<dbReference type="EMBL" id="DF830075">
    <property type="protein sequence ID" value="GAK65166.1"/>
    <property type="molecule type" value="Genomic_DNA"/>
</dbReference>
<evidence type="ECO:0000313" key="9">
    <source>
        <dbReference type="EMBL" id="GAK65166.1"/>
    </source>
</evidence>
<protein>
    <submittedName>
        <fullName evidence="9">Glutamine synthetase/guanido kinase</fullName>
    </submittedName>
</protein>
<dbReference type="PROSITE" id="PS51987">
    <property type="entry name" value="GS_CATALYTIC"/>
    <property type="match status" value="1"/>
</dbReference>
<dbReference type="RefSeq" id="XP_014656370.1">
    <property type="nucleotide sequence ID" value="XM_014800884.1"/>
</dbReference>
<keyword evidence="9" id="KW-0418">Kinase</keyword>
<keyword evidence="4" id="KW-0067">ATP-binding</keyword>
<dbReference type="InterPro" id="IPR008146">
    <property type="entry name" value="Gln_synth_cat_dom"/>
</dbReference>
<dbReference type="PANTHER" id="PTHR43785:SF12">
    <property type="entry name" value="TYPE-1 GLUTAMINE SYNTHETASE 2"/>
    <property type="match status" value="1"/>
</dbReference>
<dbReference type="SMART" id="SM01230">
    <property type="entry name" value="Gln-synt_C"/>
    <property type="match status" value="1"/>
</dbReference>
<evidence type="ECO:0000256" key="1">
    <source>
        <dbReference type="ARBA" id="ARBA00009897"/>
    </source>
</evidence>
<organism evidence="9">
    <name type="scientific">Pseudozyma antarctica</name>
    <name type="common">Yeast</name>
    <name type="synonym">Candida antarctica</name>
    <dbReference type="NCBI Taxonomy" id="84753"/>
    <lineage>
        <taxon>Eukaryota</taxon>
        <taxon>Fungi</taxon>
        <taxon>Dikarya</taxon>
        <taxon>Basidiomycota</taxon>
        <taxon>Ustilaginomycotina</taxon>
        <taxon>Ustilaginomycetes</taxon>
        <taxon>Ustilaginales</taxon>
        <taxon>Ustilaginaceae</taxon>
        <taxon>Moesziomyces</taxon>
    </lineage>
</organism>
<evidence type="ECO:0000256" key="5">
    <source>
        <dbReference type="PROSITE-ProRule" id="PRU01331"/>
    </source>
</evidence>
<evidence type="ECO:0000256" key="2">
    <source>
        <dbReference type="ARBA" id="ARBA00022598"/>
    </source>
</evidence>
<dbReference type="Proteomes" id="UP000053758">
    <property type="component" value="Unassembled WGS sequence"/>
</dbReference>
<dbReference type="GO" id="GO:0016301">
    <property type="term" value="F:kinase activity"/>
    <property type="evidence" value="ECO:0007669"/>
    <property type="project" value="UniProtKB-KW"/>
</dbReference>
<feature type="compositionally biased region" description="Pro residues" evidence="7">
    <location>
        <begin position="36"/>
        <end position="52"/>
    </location>
</feature>
<reference evidence="9" key="1">
    <citation type="submission" date="2014-07" db="EMBL/GenBank/DDBJ databases">
        <title>Draft genome sequence of the yeast Pseudozyma antarctica JCM 10317 known as a producer of lipase B which used in a wide range of industrial applications.</title>
        <authorList>
            <person name="Morita T."/>
            <person name="Saika A."/>
            <person name="Koike H."/>
        </authorList>
    </citation>
    <scope>NUCLEOTIDE SEQUENCE</scope>
    <source>
        <strain evidence="9">JCM 10317</strain>
    </source>
</reference>
<feature type="region of interest" description="Disordered" evidence="7">
    <location>
        <begin position="1"/>
        <end position="57"/>
    </location>
</feature>
<evidence type="ECO:0000259" key="8">
    <source>
        <dbReference type="PROSITE" id="PS51987"/>
    </source>
</evidence>
<name>A0A081CES0_PSEA2</name>
<dbReference type="HOGENOM" id="CLU_017290_0_1_1"/>
<dbReference type="Gene3D" id="3.30.590.10">
    <property type="entry name" value="Glutamine synthetase/guanido kinase, catalytic domain"/>
    <property type="match status" value="1"/>
</dbReference>
<gene>
    <name evidence="9" type="ORF">PAN0_008d3383</name>
</gene>
<feature type="domain" description="GS catalytic" evidence="8">
    <location>
        <begin position="176"/>
        <end position="535"/>
    </location>
</feature>
<dbReference type="PANTHER" id="PTHR43785">
    <property type="entry name" value="GAMMA-GLUTAMYLPUTRESCINE SYNTHETASE"/>
    <property type="match status" value="1"/>
</dbReference>
<keyword evidence="2" id="KW-0436">Ligase</keyword>
<dbReference type="SUPFAM" id="SSF55931">
    <property type="entry name" value="Glutamine synthetase/guanido kinase"/>
    <property type="match status" value="1"/>
</dbReference>
<proteinExistence type="inferred from homology"/>
<keyword evidence="10" id="KW-1185">Reference proteome</keyword>
<dbReference type="GeneID" id="26304346"/>
<dbReference type="FunFam" id="3.30.590.10:FF:000005">
    <property type="entry name" value="Probable glutamine synthetase"/>
    <property type="match status" value="1"/>
</dbReference>
<dbReference type="GO" id="GO:0005524">
    <property type="term" value="F:ATP binding"/>
    <property type="evidence" value="ECO:0007669"/>
    <property type="project" value="UniProtKB-KW"/>
</dbReference>
<keyword evidence="9" id="KW-0808">Transferase</keyword>
<comment type="similarity">
    <text evidence="1 5 6">Belongs to the glutamine synthetase family.</text>
</comment>
<dbReference type="InterPro" id="IPR014746">
    <property type="entry name" value="Gln_synth/guanido_kin_cat_dom"/>
</dbReference>
<feature type="compositionally biased region" description="Polar residues" evidence="7">
    <location>
        <begin position="12"/>
        <end position="25"/>
    </location>
</feature>
<accession>A0A081CES0</accession>
<evidence type="ECO:0000256" key="6">
    <source>
        <dbReference type="RuleBase" id="RU000384"/>
    </source>
</evidence>
<dbReference type="Pfam" id="PF00120">
    <property type="entry name" value="Gln-synt_C"/>
    <property type="match status" value="1"/>
</dbReference>
<keyword evidence="3" id="KW-0547">Nucleotide-binding</keyword>
<dbReference type="AlphaFoldDB" id="A0A081CES0"/>
<sequence length="535" mass="58874">MQPSEHGRHCNTHSADQPTGASDSISVGRATLTIPPNDPSPSSPPPSPPPPHTMSEKQKSIAYGDLEELLRNDNKVKLGGVDVDGIVRGKYVSKSKFLSAAKPDSDFGFCSVIFGWDMHDQVYSKELLVSNKANGYRDLSARIDLDSYRRIPWEDNLPFFLIRFFNPDGSPLAVCPRSLLRSVTQTAQRDLGLVCMAGAEFEYFQFAETAQSLEAKGFVNLTALTPGNHGYSMLRTTLNKDYFLELFDAAQAFGIDIEGHHTETGPGVYETALAYTEVTRMADMAVLYKLLAKSVGIKHGIIPTFMAKPWANLAGCSGHIHVSLRDPTTGKNVFGLSADEIAAGGRKDAPYDDVRYLSVVGEQFLAGIMTGLPDIMPLLCPTVNSYKRLTTGEAYWAPNICSYGYDSRLVSVRILGPPDAPDYATRFEVRVPGADLNAQYAFAAVFALGMYGIQHKLSLPFAPLDTTRSLKDQDLVYLPTSLEAATQKFMAKDSLARKVLGDTLVDHFGGTRLHEVQLFNQTVTNWEMQRYMELI</sequence>
<evidence type="ECO:0000256" key="3">
    <source>
        <dbReference type="ARBA" id="ARBA00022741"/>
    </source>
</evidence>
<evidence type="ECO:0000313" key="10">
    <source>
        <dbReference type="Proteomes" id="UP000053758"/>
    </source>
</evidence>
<dbReference type="GO" id="GO:0004356">
    <property type="term" value="F:glutamine synthetase activity"/>
    <property type="evidence" value="ECO:0007669"/>
    <property type="project" value="InterPro"/>
</dbReference>
<dbReference type="GO" id="GO:0006576">
    <property type="term" value="P:biogenic amine metabolic process"/>
    <property type="evidence" value="ECO:0007669"/>
    <property type="project" value="UniProtKB-ARBA"/>
</dbReference>